<evidence type="ECO:0000313" key="7">
    <source>
        <dbReference type="Proteomes" id="UP001519287"/>
    </source>
</evidence>
<evidence type="ECO:0000313" key="6">
    <source>
        <dbReference type="EMBL" id="MBP1992084.1"/>
    </source>
</evidence>
<evidence type="ECO:0000256" key="3">
    <source>
        <dbReference type="ARBA" id="ARBA00023163"/>
    </source>
</evidence>
<dbReference type="SUPFAM" id="SSF46689">
    <property type="entry name" value="Homeodomain-like"/>
    <property type="match status" value="1"/>
</dbReference>
<reference evidence="6 7" key="1">
    <citation type="submission" date="2021-03" db="EMBL/GenBank/DDBJ databases">
        <title>Genomic Encyclopedia of Type Strains, Phase IV (KMG-IV): sequencing the most valuable type-strain genomes for metagenomic binning, comparative biology and taxonomic classification.</title>
        <authorList>
            <person name="Goeker M."/>
        </authorList>
    </citation>
    <scope>NUCLEOTIDE SEQUENCE [LARGE SCALE GENOMIC DNA]</scope>
    <source>
        <strain evidence="6 7">DSM 26048</strain>
    </source>
</reference>
<comment type="caution">
    <text evidence="6">The sequence shown here is derived from an EMBL/GenBank/DDBJ whole genome shotgun (WGS) entry which is preliminary data.</text>
</comment>
<dbReference type="PRINTS" id="PR00455">
    <property type="entry name" value="HTHTETR"/>
</dbReference>
<dbReference type="Proteomes" id="UP001519287">
    <property type="component" value="Unassembled WGS sequence"/>
</dbReference>
<dbReference type="PANTHER" id="PTHR47506:SF1">
    <property type="entry name" value="HTH-TYPE TRANSCRIPTIONAL REGULATOR YJDC"/>
    <property type="match status" value="1"/>
</dbReference>
<organism evidence="6 7">
    <name type="scientific">Paenibacillus eucommiae</name>
    <dbReference type="NCBI Taxonomy" id="1355755"/>
    <lineage>
        <taxon>Bacteria</taxon>
        <taxon>Bacillati</taxon>
        <taxon>Bacillota</taxon>
        <taxon>Bacilli</taxon>
        <taxon>Bacillales</taxon>
        <taxon>Paenibacillaceae</taxon>
        <taxon>Paenibacillus</taxon>
    </lineage>
</organism>
<evidence type="ECO:0000256" key="4">
    <source>
        <dbReference type="PROSITE-ProRule" id="PRU00335"/>
    </source>
</evidence>
<dbReference type="PANTHER" id="PTHR47506">
    <property type="entry name" value="TRANSCRIPTIONAL REGULATORY PROTEIN"/>
    <property type="match status" value="1"/>
</dbReference>
<dbReference type="PROSITE" id="PS50977">
    <property type="entry name" value="HTH_TETR_2"/>
    <property type="match status" value="1"/>
</dbReference>
<evidence type="ECO:0000259" key="5">
    <source>
        <dbReference type="PROSITE" id="PS50977"/>
    </source>
</evidence>
<protein>
    <submittedName>
        <fullName evidence="6">AcrR family transcriptional regulator</fullName>
    </submittedName>
</protein>
<keyword evidence="7" id="KW-1185">Reference proteome</keyword>
<name>A0ABS4IZX9_9BACL</name>
<dbReference type="EMBL" id="JAGGLB010000012">
    <property type="protein sequence ID" value="MBP1992084.1"/>
    <property type="molecule type" value="Genomic_DNA"/>
</dbReference>
<feature type="DNA-binding region" description="H-T-H motif" evidence="4">
    <location>
        <begin position="32"/>
        <end position="51"/>
    </location>
</feature>
<accession>A0ABS4IZX9</accession>
<keyword evidence="1" id="KW-0805">Transcription regulation</keyword>
<feature type="domain" description="HTH tetR-type" evidence="5">
    <location>
        <begin position="9"/>
        <end position="69"/>
    </location>
</feature>
<dbReference type="Gene3D" id="1.10.357.10">
    <property type="entry name" value="Tetracycline Repressor, domain 2"/>
    <property type="match status" value="1"/>
</dbReference>
<dbReference type="SUPFAM" id="SSF48498">
    <property type="entry name" value="Tetracyclin repressor-like, C-terminal domain"/>
    <property type="match status" value="1"/>
</dbReference>
<gene>
    <name evidence="6" type="ORF">J2Z66_003692</name>
</gene>
<dbReference type="InterPro" id="IPR036271">
    <property type="entry name" value="Tet_transcr_reg_TetR-rel_C_sf"/>
</dbReference>
<evidence type="ECO:0000256" key="2">
    <source>
        <dbReference type="ARBA" id="ARBA00023125"/>
    </source>
</evidence>
<dbReference type="InterPro" id="IPR001647">
    <property type="entry name" value="HTH_TetR"/>
</dbReference>
<dbReference type="Pfam" id="PF00440">
    <property type="entry name" value="TetR_N"/>
    <property type="match status" value="1"/>
</dbReference>
<sequence>MNKTEGKKSAAREQLLVTASRLFFERGFHAVGVDTIVAEAGITKMTMYKHFPSKDHLIFAILERSGEMYWEWFEHTIHGIKQPEQQLLAIFEAVAKRHPMSPQSTFCLYQAVAVEFPFPEHMANKSAVDHKQSIIKRLESICEQAGLKSPGLLARQLFVFLEGFCISSRFFGADSPSTDLVHTAATLIDSHRL</sequence>
<dbReference type="InterPro" id="IPR009057">
    <property type="entry name" value="Homeodomain-like_sf"/>
</dbReference>
<evidence type="ECO:0000256" key="1">
    <source>
        <dbReference type="ARBA" id="ARBA00023015"/>
    </source>
</evidence>
<keyword evidence="3" id="KW-0804">Transcription</keyword>
<proteinExistence type="predicted"/>
<keyword evidence="2 4" id="KW-0238">DNA-binding</keyword>
<dbReference type="RefSeq" id="WP_209972802.1">
    <property type="nucleotide sequence ID" value="NZ_JAGGLB010000012.1"/>
</dbReference>